<dbReference type="FunCoup" id="A0A3Q7F1C1">
    <property type="interactions" value="216"/>
</dbReference>
<dbReference type="GO" id="GO:0140825">
    <property type="term" value="F:lactoperoxidase activity"/>
    <property type="evidence" value="ECO:0007669"/>
    <property type="project" value="UniProtKB-EC"/>
</dbReference>
<evidence type="ECO:0000256" key="8">
    <source>
        <dbReference type="ARBA" id="ARBA00022729"/>
    </source>
</evidence>
<dbReference type="PANTHER" id="PTHR31235">
    <property type="entry name" value="PEROXIDASE 25-RELATED"/>
    <property type="match status" value="1"/>
</dbReference>
<dbReference type="RefSeq" id="XP_004233442.3">
    <property type="nucleotide sequence ID" value="XM_004233394.5"/>
</dbReference>
<proteinExistence type="inferred from homology"/>
<keyword evidence="14 20" id="KW-0376">Hydrogen peroxide</keyword>
<dbReference type="AlphaFoldDB" id="A0A3Q7F1C1"/>
<dbReference type="EC" id="1.11.1.7" evidence="3 20"/>
<evidence type="ECO:0000256" key="17">
    <source>
        <dbReference type="PIRSR" id="PIRSR600823-3"/>
    </source>
</evidence>
<evidence type="ECO:0000256" key="19">
    <source>
        <dbReference type="PIRSR" id="PIRSR600823-5"/>
    </source>
</evidence>
<dbReference type="PROSITE" id="PS00436">
    <property type="entry name" value="PEROXIDASE_2"/>
    <property type="match status" value="1"/>
</dbReference>
<feature type="binding site" evidence="17">
    <location>
        <position position="258"/>
    </location>
    <ligand>
        <name>Ca(2+)</name>
        <dbReference type="ChEBI" id="CHEBI:29108"/>
        <label>2</label>
    </ligand>
</feature>
<feature type="disulfide bond" evidence="19">
    <location>
        <begin position="213"/>
        <end position="245"/>
    </location>
</feature>
<keyword evidence="7 17" id="KW-0479">Metal-binding</keyword>
<feature type="disulfide bond" evidence="19">
    <location>
        <begin position="53"/>
        <end position="129"/>
    </location>
</feature>
<dbReference type="PaxDb" id="4081-Solyc02g064970.2.1"/>
<evidence type="ECO:0000256" key="4">
    <source>
        <dbReference type="ARBA" id="ARBA00022525"/>
    </source>
</evidence>
<feature type="disulfide bond" evidence="19">
    <location>
        <begin position="135"/>
        <end position="339"/>
    </location>
</feature>
<dbReference type="Gene3D" id="1.10.420.10">
    <property type="entry name" value="Peroxidase, domain 2"/>
    <property type="match status" value="1"/>
</dbReference>
<protein>
    <recommendedName>
        <fullName evidence="3 20">Peroxidase</fullName>
        <ecNumber evidence="3 20">1.11.1.7</ecNumber>
    </recommendedName>
</protein>
<dbReference type="KEGG" id="sly:101267376"/>
<feature type="binding site" evidence="16">
    <location>
        <position position="176"/>
    </location>
    <ligand>
        <name>substrate</name>
    </ligand>
</feature>
<comment type="cofactor">
    <cofactor evidence="17 20">
        <name>Ca(2+)</name>
        <dbReference type="ChEBI" id="CHEBI:29108"/>
    </cofactor>
    <text evidence="17 20">Binds 2 calcium ions per subunit.</text>
</comment>
<keyword evidence="4 20" id="KW-0964">Secreted</keyword>
<gene>
    <name evidence="23" type="primary">LOC101267376</name>
</gene>
<comment type="similarity">
    <text evidence="2">Belongs to the peroxidase family. Ascorbate peroxidase subfamily.</text>
</comment>
<keyword evidence="6 20" id="KW-0349">Heme</keyword>
<dbReference type="InterPro" id="IPR019794">
    <property type="entry name" value="Peroxidases_AS"/>
</dbReference>
<evidence type="ECO:0000256" key="10">
    <source>
        <dbReference type="ARBA" id="ARBA00023002"/>
    </source>
</evidence>
<dbReference type="OMA" id="MIKMSGI"/>
<dbReference type="Gramene" id="Solyc02g064970.3.1">
    <property type="protein sequence ID" value="Solyc02g064970.3.1"/>
    <property type="gene ID" value="Solyc02g064970.3"/>
</dbReference>
<dbReference type="GO" id="GO:0006979">
    <property type="term" value="P:response to oxidative stress"/>
    <property type="evidence" value="ECO:0007669"/>
    <property type="project" value="UniProtKB-UniRule"/>
</dbReference>
<dbReference type="Proteomes" id="UP000004994">
    <property type="component" value="Chromosome 2"/>
</dbReference>
<comment type="function">
    <text evidence="20">Removal of H(2)O(2), oxidation of toxic reductants, biosynthesis and degradation of lignin, suberization, auxin catabolism, response to environmental stresses such as wounding, pathogen attack and oxidative stress.</text>
</comment>
<evidence type="ECO:0000256" key="1">
    <source>
        <dbReference type="ARBA" id="ARBA00000189"/>
    </source>
</evidence>
<dbReference type="CDD" id="cd00693">
    <property type="entry name" value="secretory_peroxidase"/>
    <property type="match status" value="1"/>
</dbReference>
<evidence type="ECO:0000256" key="15">
    <source>
        <dbReference type="PIRSR" id="PIRSR600823-1"/>
    </source>
</evidence>
<feature type="region of interest" description="Disordered" evidence="21">
    <location>
        <begin position="155"/>
        <end position="177"/>
    </location>
</feature>
<reference evidence="23" key="1">
    <citation type="journal article" date="2012" name="Nature">
        <title>The tomato genome sequence provides insights into fleshy fruit evolution.</title>
        <authorList>
            <consortium name="Tomato Genome Consortium"/>
        </authorList>
    </citation>
    <scope>NUCLEOTIDE SEQUENCE [LARGE SCALE GENOMIC DNA]</scope>
    <source>
        <strain evidence="23">cv. Heinz 1706</strain>
    </source>
</reference>
<feature type="binding site" description="axial binding residue" evidence="17">
    <location>
        <position position="206"/>
    </location>
    <ligand>
        <name>heme b</name>
        <dbReference type="ChEBI" id="CHEBI:60344"/>
    </ligand>
    <ligandPart>
        <name>Fe</name>
        <dbReference type="ChEBI" id="CHEBI:18248"/>
    </ligandPart>
</feature>
<dbReference type="PROSITE" id="PS50873">
    <property type="entry name" value="PEROXIDASE_4"/>
    <property type="match status" value="1"/>
</dbReference>
<evidence type="ECO:0000256" key="14">
    <source>
        <dbReference type="ARBA" id="ARBA00023324"/>
    </source>
</evidence>
<keyword evidence="24" id="KW-1185">Reference proteome</keyword>
<evidence type="ECO:0000256" key="12">
    <source>
        <dbReference type="ARBA" id="ARBA00023157"/>
    </source>
</evidence>
<feature type="disulfide bond" evidence="19">
    <location>
        <begin position="86"/>
        <end position="91"/>
    </location>
</feature>
<dbReference type="GO" id="GO:0006950">
    <property type="term" value="P:response to stress"/>
    <property type="evidence" value="ECO:0000318"/>
    <property type="project" value="GO_Central"/>
</dbReference>
<dbReference type="Pfam" id="PF00141">
    <property type="entry name" value="peroxidase"/>
    <property type="match status" value="1"/>
</dbReference>
<evidence type="ECO:0000256" key="2">
    <source>
        <dbReference type="ARBA" id="ARBA00006873"/>
    </source>
</evidence>
<keyword evidence="12 19" id="KW-1015">Disulfide bond</keyword>
<dbReference type="GO" id="GO:0004601">
    <property type="term" value="F:peroxidase activity"/>
    <property type="evidence" value="ECO:0000318"/>
    <property type="project" value="GO_Central"/>
</dbReference>
<feature type="active site" description="Proton acceptor" evidence="15">
    <location>
        <position position="84"/>
    </location>
</feature>
<evidence type="ECO:0000256" key="21">
    <source>
        <dbReference type="SAM" id="MobiDB-lite"/>
    </source>
</evidence>
<evidence type="ECO:0000256" key="16">
    <source>
        <dbReference type="PIRSR" id="PIRSR600823-2"/>
    </source>
</evidence>
<comment type="similarity">
    <text evidence="20">Belongs to the peroxidase family. Classical plant (class III) peroxidase subfamily.</text>
</comment>
<evidence type="ECO:0000313" key="24">
    <source>
        <dbReference type="Proteomes" id="UP000004994"/>
    </source>
</evidence>
<comment type="subcellular location">
    <subcellularLocation>
        <location evidence="20">Secreted</location>
    </subcellularLocation>
</comment>
<dbReference type="GO" id="GO:0009505">
    <property type="term" value="C:plant-type cell wall"/>
    <property type="evidence" value="ECO:0000318"/>
    <property type="project" value="GO_Central"/>
</dbReference>
<reference evidence="23" key="2">
    <citation type="submission" date="2019-01" db="UniProtKB">
        <authorList>
            <consortium name="EnsemblPlants"/>
        </authorList>
    </citation>
    <scope>IDENTIFICATION</scope>
    <source>
        <strain evidence="23">cv. Heinz 1706</strain>
    </source>
</reference>
<dbReference type="GO" id="GO:0050832">
    <property type="term" value="P:defense response to fungus"/>
    <property type="evidence" value="ECO:0007669"/>
    <property type="project" value="UniProtKB-ARBA"/>
</dbReference>
<dbReference type="GO" id="GO:0042744">
    <property type="term" value="P:hydrogen peroxide catabolic process"/>
    <property type="evidence" value="ECO:0007669"/>
    <property type="project" value="UniProtKB-KW"/>
</dbReference>
<dbReference type="InterPro" id="IPR002016">
    <property type="entry name" value="Haem_peroxidase"/>
</dbReference>
<keyword evidence="10 20" id="KW-0560">Oxidoreductase</keyword>
<dbReference type="InterPro" id="IPR033905">
    <property type="entry name" value="Secretory_peroxidase"/>
</dbReference>
<evidence type="ECO:0000256" key="3">
    <source>
        <dbReference type="ARBA" id="ARBA00012313"/>
    </source>
</evidence>
<feature type="binding site" evidence="17">
    <location>
        <position position="266"/>
    </location>
    <ligand>
        <name>Ca(2+)</name>
        <dbReference type="ChEBI" id="CHEBI:29108"/>
        <label>2</label>
    </ligand>
</feature>
<dbReference type="FunFam" id="1.10.420.10:FF:000010">
    <property type="entry name" value="Peroxidase"/>
    <property type="match status" value="1"/>
</dbReference>
<dbReference type="FunFam" id="1.10.520.10:FF:000001">
    <property type="entry name" value="Peroxidase"/>
    <property type="match status" value="1"/>
</dbReference>
<evidence type="ECO:0000256" key="11">
    <source>
        <dbReference type="ARBA" id="ARBA00023004"/>
    </source>
</evidence>
<dbReference type="GO" id="GO:0020037">
    <property type="term" value="F:heme binding"/>
    <property type="evidence" value="ECO:0007669"/>
    <property type="project" value="UniProtKB-UniRule"/>
</dbReference>
<evidence type="ECO:0000256" key="5">
    <source>
        <dbReference type="ARBA" id="ARBA00022559"/>
    </source>
</evidence>
<keyword evidence="11 17" id="KW-0408">Iron</keyword>
<keyword evidence="9 17" id="KW-0106">Calcium</keyword>
<feature type="binding site" evidence="17">
    <location>
        <position position="92"/>
    </location>
    <ligand>
        <name>Ca(2+)</name>
        <dbReference type="ChEBI" id="CHEBI:29108"/>
        <label>1</label>
    </ligand>
</feature>
<evidence type="ECO:0000313" key="23">
    <source>
        <dbReference type="EnsemblPlants" id="Solyc02g064970.3.1"/>
    </source>
</evidence>
<dbReference type="EnsemblPlants" id="Solyc02g064970.3.1">
    <property type="protein sequence ID" value="Solyc02g064970.3.1"/>
    <property type="gene ID" value="Solyc02g064970.3"/>
</dbReference>
<comment type="catalytic activity">
    <reaction evidence="1 20">
        <text>2 a phenolic donor + H2O2 = 2 a phenolic radical donor + 2 H2O</text>
        <dbReference type="Rhea" id="RHEA:56136"/>
        <dbReference type="ChEBI" id="CHEBI:15377"/>
        <dbReference type="ChEBI" id="CHEBI:16240"/>
        <dbReference type="ChEBI" id="CHEBI:139520"/>
        <dbReference type="ChEBI" id="CHEBI:139521"/>
        <dbReference type="EC" id="1.11.1.7"/>
    </reaction>
</comment>
<dbReference type="PROSITE" id="PS00435">
    <property type="entry name" value="PEROXIDASE_1"/>
    <property type="match status" value="1"/>
</dbReference>
<accession>A0A3Q7F1C1</accession>
<keyword evidence="13" id="KW-0325">Glycoprotein</keyword>
<organism evidence="23">
    <name type="scientific">Solanum lycopersicum</name>
    <name type="common">Tomato</name>
    <name type="synonym">Lycopersicon esculentum</name>
    <dbReference type="NCBI Taxonomy" id="4081"/>
    <lineage>
        <taxon>Eukaryota</taxon>
        <taxon>Viridiplantae</taxon>
        <taxon>Streptophyta</taxon>
        <taxon>Embryophyta</taxon>
        <taxon>Tracheophyta</taxon>
        <taxon>Spermatophyta</taxon>
        <taxon>Magnoliopsida</taxon>
        <taxon>eudicotyledons</taxon>
        <taxon>Gunneridae</taxon>
        <taxon>Pentapetalae</taxon>
        <taxon>asterids</taxon>
        <taxon>lamiids</taxon>
        <taxon>Solanales</taxon>
        <taxon>Solanaceae</taxon>
        <taxon>Solanoideae</taxon>
        <taxon>Solaneae</taxon>
        <taxon>Solanum</taxon>
        <taxon>Solanum subgen. Lycopersicon</taxon>
    </lineage>
</organism>
<evidence type="ECO:0000259" key="22">
    <source>
        <dbReference type="PROSITE" id="PS50873"/>
    </source>
</evidence>
<evidence type="ECO:0000256" key="7">
    <source>
        <dbReference type="ARBA" id="ARBA00022723"/>
    </source>
</evidence>
<comment type="cofactor">
    <cofactor evidence="17 20">
        <name>heme b</name>
        <dbReference type="ChEBI" id="CHEBI:60344"/>
    </cofactor>
    <text evidence="17 20">Binds 1 heme b (iron(II)-protoporphyrin IX) group per subunit.</text>
</comment>
<dbReference type="InterPro" id="IPR000823">
    <property type="entry name" value="Peroxidase_pln"/>
</dbReference>
<dbReference type="Gene3D" id="1.10.520.10">
    <property type="match status" value="1"/>
</dbReference>
<dbReference type="GO" id="GO:0046872">
    <property type="term" value="F:metal ion binding"/>
    <property type="evidence" value="ECO:0007669"/>
    <property type="project" value="UniProtKB-UniRule"/>
</dbReference>
<feature type="binding site" evidence="17">
    <location>
        <position position="94"/>
    </location>
    <ligand>
        <name>Ca(2+)</name>
        <dbReference type="ChEBI" id="CHEBI:29108"/>
        <label>1</label>
    </ligand>
</feature>
<dbReference type="GO" id="GO:0005576">
    <property type="term" value="C:extracellular region"/>
    <property type="evidence" value="ECO:0007669"/>
    <property type="project" value="UniProtKB-SubCell"/>
</dbReference>
<feature type="binding site" evidence="17">
    <location>
        <position position="103"/>
    </location>
    <ligand>
        <name>Ca(2+)</name>
        <dbReference type="ChEBI" id="CHEBI:29108"/>
        <label>1</label>
    </ligand>
</feature>
<feature type="binding site" evidence="17">
    <location>
        <position position="207"/>
    </location>
    <ligand>
        <name>Ca(2+)</name>
        <dbReference type="ChEBI" id="CHEBI:29108"/>
        <label>2</label>
    </ligand>
</feature>
<dbReference type="PRINTS" id="PR00461">
    <property type="entry name" value="PLPEROXIDASE"/>
</dbReference>
<dbReference type="SUPFAM" id="SSF48113">
    <property type="entry name" value="Heme-dependent peroxidases"/>
    <property type="match status" value="1"/>
</dbReference>
<feature type="binding site" evidence="17">
    <location>
        <position position="88"/>
    </location>
    <ligand>
        <name>Ca(2+)</name>
        <dbReference type="ChEBI" id="CHEBI:29108"/>
        <label>1</label>
    </ligand>
</feature>
<evidence type="ECO:0000256" key="9">
    <source>
        <dbReference type="ARBA" id="ARBA00022837"/>
    </source>
</evidence>
<evidence type="ECO:0000256" key="6">
    <source>
        <dbReference type="ARBA" id="ARBA00022617"/>
    </source>
</evidence>
<keyword evidence="8" id="KW-0732">Signal</keyword>
<feature type="binding site" evidence="17">
    <location>
        <position position="90"/>
    </location>
    <ligand>
        <name>Ca(2+)</name>
        <dbReference type="ChEBI" id="CHEBI:29108"/>
        <label>1</label>
    </ligand>
</feature>
<dbReference type="GeneID" id="101267376"/>
<dbReference type="STRING" id="4081.A0A3Q7F1C1"/>
<feature type="site" description="Transition state stabilizer" evidence="18">
    <location>
        <position position="80"/>
    </location>
</feature>
<dbReference type="InterPro" id="IPR019793">
    <property type="entry name" value="Peroxidases_heam-ligand_BS"/>
</dbReference>
<keyword evidence="5 20" id="KW-0575">Peroxidase</keyword>
<evidence type="ECO:0000256" key="20">
    <source>
        <dbReference type="RuleBase" id="RU362060"/>
    </source>
</evidence>
<name>A0A3Q7F1C1_SOLLC</name>
<dbReference type="InterPro" id="IPR010255">
    <property type="entry name" value="Haem_peroxidase_sf"/>
</dbReference>
<feature type="binding site" evidence="17">
    <location>
        <position position="85"/>
    </location>
    <ligand>
        <name>Ca(2+)</name>
        <dbReference type="ChEBI" id="CHEBI:29108"/>
        <label>1</label>
    </ligand>
</feature>
<feature type="domain" description="Plant heme peroxidase family profile" evidence="22">
    <location>
        <begin position="43"/>
        <end position="343"/>
    </location>
</feature>
<evidence type="ECO:0000256" key="13">
    <source>
        <dbReference type="ARBA" id="ARBA00023180"/>
    </source>
</evidence>
<evidence type="ECO:0000256" key="18">
    <source>
        <dbReference type="PIRSR" id="PIRSR600823-4"/>
    </source>
</evidence>
<dbReference type="InParanoid" id="A0A3Q7F1C1"/>
<dbReference type="PRINTS" id="PR00458">
    <property type="entry name" value="PEROXIDASE"/>
</dbReference>
<sequence length="346" mass="37814">MLLYKNSSIVSHQFCNTLRKMENLCLVFLLIVSIVFPVLGQGGLKTGFYSSSCPNAESIVKSTVQAEFDKDPTIAAGLLRLHFHDCFVRGCDGSVLISGSSAERNAVTNTGLRGFEVIDDAKSKLEASCLGVVSCADILALAARDAVDLVGGPSWGVPTGRRDGRNSSSSEAMNLPSPFDTVEVQRSKFAAKGLDDHDLVTLVGAHTIGQTDCRFVSYRLYNFTKTGNADPSIDQQFLTQLKTMCPKDGDGSKKVDLDKDSQLNFDVSFFKNIRNGNGILESDQRLFGDSSTKDVVDKYAGSIRGLLGLRFNYNFKQAMIKMSSIEVKTGTDGEIRKVCSRFNHYY</sequence>